<reference evidence="1" key="1">
    <citation type="submission" date="2022-09" db="EMBL/GenBank/DDBJ databases">
        <title>Actin cytoskeleton and complex cell architecture in an #Asgard archaeon.</title>
        <authorList>
            <person name="Ponce Toledo R.I."/>
            <person name="Schleper C."/>
            <person name="Rodrigues Oliveira T."/>
            <person name="Wollweber F."/>
            <person name="Xu J."/>
            <person name="Rittmann S."/>
            <person name="Klingl A."/>
            <person name="Pilhofer M."/>
        </authorList>
    </citation>
    <scope>NUCLEOTIDE SEQUENCE</scope>
    <source>
        <strain evidence="1">B-35</strain>
    </source>
</reference>
<organism evidence="1 2">
    <name type="scientific">Candidatus Lokiarchaeum ossiferum</name>
    <dbReference type="NCBI Taxonomy" id="2951803"/>
    <lineage>
        <taxon>Archaea</taxon>
        <taxon>Promethearchaeati</taxon>
        <taxon>Promethearchaeota</taxon>
        <taxon>Promethearchaeia</taxon>
        <taxon>Promethearchaeales</taxon>
        <taxon>Promethearchaeaceae</taxon>
        <taxon>Candidatus Lokiarchaeum</taxon>
    </lineage>
</organism>
<name>A0ABY6HSJ8_9ARCH</name>
<keyword evidence="2" id="KW-1185">Reference proteome</keyword>
<evidence type="ECO:0000313" key="1">
    <source>
        <dbReference type="EMBL" id="UYP46480.1"/>
    </source>
</evidence>
<protein>
    <submittedName>
        <fullName evidence="1">Uncharacterized protein</fullName>
    </submittedName>
</protein>
<gene>
    <name evidence="1" type="ORF">NEF87_002765</name>
</gene>
<evidence type="ECO:0000313" key="2">
    <source>
        <dbReference type="Proteomes" id="UP001208689"/>
    </source>
</evidence>
<accession>A0ABY6HSJ8</accession>
<proteinExistence type="predicted"/>
<dbReference type="EMBL" id="CP104013">
    <property type="protein sequence ID" value="UYP46480.1"/>
    <property type="molecule type" value="Genomic_DNA"/>
</dbReference>
<sequence>MEKKFGEVFGKYRITDKEFWFKTNEKEYRFPVKDVRIEIQRPKYSGPFYFVQYNDKSIDLEDLRTYCSEINKSLLKYHVFMKKKKYIRIIKELVSELKEGDEVKLEEALSVVKEEYKILHAKEIRGVSKKVWSKHPQRTILIPDSFLENFFRLIGEHISGFEFVRLKKTIRMKSDISTSLDQIDVLFADWDSNPQKYKKRTLVD</sequence>
<dbReference type="Proteomes" id="UP001208689">
    <property type="component" value="Chromosome"/>
</dbReference>